<keyword evidence="8" id="KW-1185">Reference proteome</keyword>
<dbReference type="InterPro" id="IPR048913">
    <property type="entry name" value="BetaGal_gal-bd"/>
</dbReference>
<dbReference type="RefSeq" id="WP_378532579.1">
    <property type="nucleotide sequence ID" value="NZ_JBHSBH010000007.1"/>
</dbReference>
<evidence type="ECO:0000256" key="3">
    <source>
        <dbReference type="ARBA" id="ARBA00023295"/>
    </source>
</evidence>
<keyword evidence="2" id="KW-0378">Hydrolase</keyword>
<comment type="caution">
    <text evidence="7">The sequence shown here is derived from an EMBL/GenBank/DDBJ whole genome shotgun (WGS) entry which is preliminary data.</text>
</comment>
<evidence type="ECO:0000259" key="6">
    <source>
        <dbReference type="Pfam" id="PF21467"/>
    </source>
</evidence>
<dbReference type="InterPro" id="IPR008979">
    <property type="entry name" value="Galactose-bd-like_sf"/>
</dbReference>
<dbReference type="PRINTS" id="PR00742">
    <property type="entry name" value="GLHYDRLASE35"/>
</dbReference>
<dbReference type="PANTHER" id="PTHR23421">
    <property type="entry name" value="BETA-GALACTOSIDASE RELATED"/>
    <property type="match status" value="1"/>
</dbReference>
<feature type="domain" description="Glycoside hydrolase 35 catalytic" evidence="4">
    <location>
        <begin position="11"/>
        <end position="324"/>
    </location>
</feature>
<accession>A0ABV8FK25</accession>
<dbReference type="InterPro" id="IPR017853">
    <property type="entry name" value="GH"/>
</dbReference>
<dbReference type="Pfam" id="PF01301">
    <property type="entry name" value="Glyco_hydro_35"/>
    <property type="match status" value="1"/>
</dbReference>
<gene>
    <name evidence="7" type="ORF">ACFOVU_11210</name>
</gene>
<dbReference type="PIRSF" id="PIRSF006336">
    <property type="entry name" value="B-gal"/>
    <property type="match status" value="1"/>
</dbReference>
<keyword evidence="3" id="KW-0326">Glycosidase</keyword>
<dbReference type="Gene3D" id="2.60.120.260">
    <property type="entry name" value="Galactose-binding domain-like"/>
    <property type="match status" value="2"/>
</dbReference>
<organism evidence="7 8">
    <name type="scientific">Nocardiopsis sediminis</name>
    <dbReference type="NCBI Taxonomy" id="1778267"/>
    <lineage>
        <taxon>Bacteria</taxon>
        <taxon>Bacillati</taxon>
        <taxon>Actinomycetota</taxon>
        <taxon>Actinomycetes</taxon>
        <taxon>Streptosporangiales</taxon>
        <taxon>Nocardiopsidaceae</taxon>
        <taxon>Nocardiopsis</taxon>
    </lineage>
</organism>
<feature type="domain" description="Beta-galactosidase galactose-binding" evidence="6">
    <location>
        <begin position="499"/>
        <end position="555"/>
    </location>
</feature>
<evidence type="ECO:0000313" key="7">
    <source>
        <dbReference type="EMBL" id="MFC3996489.1"/>
    </source>
</evidence>
<dbReference type="InterPro" id="IPR048912">
    <property type="entry name" value="BetaGal1-like_ABD1"/>
</dbReference>
<dbReference type="InterPro" id="IPR001944">
    <property type="entry name" value="Glycoside_Hdrlase_35"/>
</dbReference>
<dbReference type="Proteomes" id="UP001595847">
    <property type="component" value="Unassembled WGS sequence"/>
</dbReference>
<dbReference type="EMBL" id="JBHSBH010000007">
    <property type="protein sequence ID" value="MFC3996489.1"/>
    <property type="molecule type" value="Genomic_DNA"/>
</dbReference>
<proteinExistence type="inferred from homology"/>
<dbReference type="InterPro" id="IPR031330">
    <property type="entry name" value="Gly_Hdrlase_35_cat"/>
</dbReference>
<evidence type="ECO:0000259" key="5">
    <source>
        <dbReference type="Pfam" id="PF21317"/>
    </source>
</evidence>
<sequence length="584" mass="63358">MPTFAIGERDFLLDGEPLQIISGTLHYFRVHPDQWADRLRKARLMGLNTIETYVAWNAHAPRRGEFHTDGQLDLPRFLRLAAEEGLHAIVRPGPYICAEWSNGGLPAWLTGDPDVRPRSSEPNYLAAVGDYFGHLLPLLAPLQVTRGGPVLAVQVENEYGAYGDDTGYLRTLADALRQGGIEVPLFTSDQADDTMLARGGVPGLLRTANFGSRAAERLAVLRRHQPTGPLMCMEFWDGWFDRWGGPHHTTPVEEAARALDELLAAGASVNLYMFHGGTNAGFTNGANDKGVYEPTVTSYDYDAPLSEWGEPTAKYAAFRDVIARYAKVPAETPEPAPPAPRLHVPVSGSAPLLAALGRLGAAERHQDAPTMDDLGHYQGFLLYRTRLAAEGEAVLSVGEVRDRAQVFVDGAAAGVLNRDFHDTTLAVAAPRPGAVLEILVEDQGRVNYGARIGEPKGLIGPVLLDGAPLRGWEVVRLPLDDLSGVEFGPARAPLPRAGFHEGTFDLEEAADLHLDTSGWGKGQVWVNGVNLGRYWRRGPQRTLYVPAPVVRAGSNRLVVLELESSARSGWDFVPAADLGPVPVD</sequence>
<reference evidence="8" key="1">
    <citation type="journal article" date="2019" name="Int. J. Syst. Evol. Microbiol.">
        <title>The Global Catalogue of Microorganisms (GCM) 10K type strain sequencing project: providing services to taxonomists for standard genome sequencing and annotation.</title>
        <authorList>
            <consortium name="The Broad Institute Genomics Platform"/>
            <consortium name="The Broad Institute Genome Sequencing Center for Infectious Disease"/>
            <person name="Wu L."/>
            <person name="Ma J."/>
        </authorList>
    </citation>
    <scope>NUCLEOTIDE SEQUENCE [LARGE SCALE GENOMIC DNA]</scope>
    <source>
        <strain evidence="8">TBRC 1826</strain>
    </source>
</reference>
<dbReference type="PROSITE" id="PS01182">
    <property type="entry name" value="GLYCOSYL_HYDROL_F35"/>
    <property type="match status" value="1"/>
</dbReference>
<evidence type="ECO:0000313" key="8">
    <source>
        <dbReference type="Proteomes" id="UP001595847"/>
    </source>
</evidence>
<evidence type="ECO:0000256" key="2">
    <source>
        <dbReference type="ARBA" id="ARBA00022801"/>
    </source>
</evidence>
<dbReference type="SUPFAM" id="SSF51445">
    <property type="entry name" value="(Trans)glycosidases"/>
    <property type="match status" value="1"/>
</dbReference>
<protein>
    <submittedName>
        <fullName evidence="7">Beta-galactosidase family protein</fullName>
    </submittedName>
</protein>
<dbReference type="InterPro" id="IPR019801">
    <property type="entry name" value="Glyco_hydro_35_CS"/>
</dbReference>
<feature type="domain" description="Beta-galactosidase 1-like first all-beta" evidence="5">
    <location>
        <begin position="370"/>
        <end position="477"/>
    </location>
</feature>
<comment type="similarity">
    <text evidence="1">Belongs to the glycosyl hydrolase 35 family.</text>
</comment>
<dbReference type="SUPFAM" id="SSF49785">
    <property type="entry name" value="Galactose-binding domain-like"/>
    <property type="match status" value="1"/>
</dbReference>
<evidence type="ECO:0000256" key="1">
    <source>
        <dbReference type="ARBA" id="ARBA00009809"/>
    </source>
</evidence>
<dbReference type="Pfam" id="PF21317">
    <property type="entry name" value="BetaGal_ABD_1"/>
    <property type="match status" value="1"/>
</dbReference>
<dbReference type="Pfam" id="PF21467">
    <property type="entry name" value="BetaGal_gal-bd"/>
    <property type="match status" value="1"/>
</dbReference>
<dbReference type="Gene3D" id="3.20.20.80">
    <property type="entry name" value="Glycosidases"/>
    <property type="match status" value="1"/>
</dbReference>
<dbReference type="InterPro" id="IPR026283">
    <property type="entry name" value="B-gal_1-like"/>
</dbReference>
<name>A0ABV8FK25_9ACTN</name>
<evidence type="ECO:0000259" key="4">
    <source>
        <dbReference type="Pfam" id="PF01301"/>
    </source>
</evidence>